<keyword evidence="2" id="KW-1185">Reference proteome</keyword>
<dbReference type="EMBL" id="CP000493">
    <property type="protein sequence ID" value="ABM80042.1"/>
    <property type="molecule type" value="Genomic_DNA"/>
</dbReference>
<dbReference type="EnsemblBacteria" id="ABM80042">
    <property type="protein sequence ID" value="ABM80042"/>
    <property type="gene ID" value="Hbut_0170"/>
</dbReference>
<dbReference type="OrthoDB" id="15504at2157"/>
<evidence type="ECO:0000313" key="1">
    <source>
        <dbReference type="EMBL" id="ABM80042.1"/>
    </source>
</evidence>
<name>A2BJ81_HYPBU</name>
<gene>
    <name evidence="1" type="ordered locus">Hbut_0170</name>
</gene>
<dbReference type="KEGG" id="hbu:Hbut_0170"/>
<proteinExistence type="predicted"/>
<dbReference type="Proteomes" id="UP000002593">
    <property type="component" value="Chromosome"/>
</dbReference>
<reference evidence="1 2" key="1">
    <citation type="journal article" date="2007" name="Archaea">
        <title>The genome of Hyperthermus butylicus: a sulfur-reducing, peptide fermenting, neutrophilic Crenarchaeote growing up to 108 degrees C.</title>
        <authorList>
            <person name="Brugger K."/>
            <person name="Chen L."/>
            <person name="Stark M."/>
            <person name="Zibat A."/>
            <person name="Redder P."/>
            <person name="Ruepp A."/>
            <person name="Awayez M."/>
            <person name="She Q."/>
            <person name="Garrett R.A."/>
            <person name="Klenk H.P."/>
        </authorList>
    </citation>
    <scope>NUCLEOTIDE SEQUENCE [LARGE SCALE GENOMIC DNA]</scope>
    <source>
        <strain evidence="2">DSM 5456 / JCM 9403 / PLM1-5</strain>
    </source>
</reference>
<dbReference type="AlphaFoldDB" id="A2BJ81"/>
<accession>A2BJ81</accession>
<dbReference type="eggNOG" id="arCOG03824">
    <property type="taxonomic scope" value="Archaea"/>
</dbReference>
<dbReference type="HOGENOM" id="CLU_1458174_0_0_2"/>
<dbReference type="STRING" id="415426.Hbut_0170"/>
<sequence>MVSVVRILVPFHLARLGDRIVGLDAYFWGQLSERYRVVLLVHPAENLLDERDATGCKLPVNVTFEEQLRDIEEVSEIRTPRPKLPRIGPGKRLLTLLMPAMIIYQELKAAMKLVEVPEEAQARNLAKMLRNLEPLNVLGYAVFERQGDLILPAREGTMKRIYSELASRDEGYRQACLDAIRRCKA</sequence>
<organism evidence="1 2">
    <name type="scientific">Hyperthermus butylicus (strain DSM 5456 / JCM 9403 / PLM1-5)</name>
    <dbReference type="NCBI Taxonomy" id="415426"/>
    <lineage>
        <taxon>Archaea</taxon>
        <taxon>Thermoproteota</taxon>
        <taxon>Thermoprotei</taxon>
        <taxon>Desulfurococcales</taxon>
        <taxon>Pyrodictiaceae</taxon>
        <taxon>Hyperthermus</taxon>
    </lineage>
</organism>
<evidence type="ECO:0000313" key="2">
    <source>
        <dbReference type="Proteomes" id="UP000002593"/>
    </source>
</evidence>
<protein>
    <submittedName>
        <fullName evidence="1">Uncharacterized protein</fullName>
    </submittedName>
</protein>